<evidence type="ECO:0000256" key="1">
    <source>
        <dbReference type="SAM" id="Phobius"/>
    </source>
</evidence>
<proteinExistence type="predicted"/>
<sequence length="150" mass="17009">MSAVSDHEHKERYIIALLIIVAVVFIVWRGPTLQFNGMRLYFPDKDGQTLKLEKRPIAPIGNLEEKAKDIVEELLLGPLSRNLQPVVHVDISLERVVSGKNALFLDFTTEDLPGFSAEYETFKAAIEKSLHDTIPGNFRIYLYINGILSR</sequence>
<keyword evidence="1" id="KW-0812">Transmembrane</keyword>
<accession>A0A3P3XTV0</accession>
<feature type="transmembrane region" description="Helical" evidence="1">
    <location>
        <begin position="12"/>
        <end position="30"/>
    </location>
</feature>
<gene>
    <name evidence="3" type="ORF">SPIRO4BDMA_70120</name>
</gene>
<name>A0A3P3XTV0_9SPIR</name>
<dbReference type="Pfam" id="PF10646">
    <property type="entry name" value="Germane"/>
    <property type="match status" value="1"/>
</dbReference>
<evidence type="ECO:0000259" key="2">
    <source>
        <dbReference type="Pfam" id="PF10646"/>
    </source>
</evidence>
<dbReference type="InterPro" id="IPR019606">
    <property type="entry name" value="GerMN"/>
</dbReference>
<dbReference type="EMBL" id="FWDO01000007">
    <property type="protein sequence ID" value="SLM19698.1"/>
    <property type="molecule type" value="Genomic_DNA"/>
</dbReference>
<keyword evidence="1" id="KW-0472">Membrane</keyword>
<organism evidence="3">
    <name type="scientific">uncultured spirochete</name>
    <dbReference type="NCBI Taxonomy" id="156406"/>
    <lineage>
        <taxon>Bacteria</taxon>
        <taxon>Pseudomonadati</taxon>
        <taxon>Spirochaetota</taxon>
        <taxon>Spirochaetia</taxon>
        <taxon>Spirochaetales</taxon>
        <taxon>environmental samples</taxon>
    </lineage>
</organism>
<feature type="domain" description="GerMN" evidence="2">
    <location>
        <begin position="40"/>
        <end position="146"/>
    </location>
</feature>
<dbReference type="AlphaFoldDB" id="A0A3P3XTV0"/>
<protein>
    <recommendedName>
        <fullName evidence="2">GerMN domain-containing protein</fullName>
    </recommendedName>
</protein>
<evidence type="ECO:0000313" key="3">
    <source>
        <dbReference type="EMBL" id="SLM19698.1"/>
    </source>
</evidence>
<keyword evidence="1" id="KW-1133">Transmembrane helix</keyword>
<reference evidence="3" key="1">
    <citation type="submission" date="2017-02" db="EMBL/GenBank/DDBJ databases">
        <authorList>
            <person name="Regsiter A."/>
            <person name="William W."/>
        </authorList>
    </citation>
    <scope>NUCLEOTIDE SEQUENCE</scope>
    <source>
        <strain evidence="3">BdmA 4</strain>
    </source>
</reference>